<comment type="caution">
    <text evidence="2">The sequence shown here is derived from an EMBL/GenBank/DDBJ whole genome shotgun (WGS) entry which is preliminary data.</text>
</comment>
<evidence type="ECO:0000313" key="3">
    <source>
        <dbReference type="Proteomes" id="UP000314294"/>
    </source>
</evidence>
<keyword evidence="3" id="KW-1185">Reference proteome</keyword>
<sequence>MFTGLFSLHCSSHPERQPIDSQRPHHGAGGEGRGGIPSAPEGGEKPNGTRAKSPAARPAYAGGLHSTGLDATGYHRLELPPFIHSTHAGPDGPP</sequence>
<dbReference type="EMBL" id="SRLO01005008">
    <property type="protein sequence ID" value="TNN29947.1"/>
    <property type="molecule type" value="Genomic_DNA"/>
</dbReference>
<reference evidence="2 3" key="1">
    <citation type="submission" date="2019-03" db="EMBL/GenBank/DDBJ databases">
        <title>First draft genome of Liparis tanakae, snailfish: a comprehensive survey of snailfish specific genes.</title>
        <authorList>
            <person name="Kim W."/>
            <person name="Song I."/>
            <person name="Jeong J.-H."/>
            <person name="Kim D."/>
            <person name="Kim S."/>
            <person name="Ryu S."/>
            <person name="Song J.Y."/>
            <person name="Lee S.K."/>
        </authorList>
    </citation>
    <scope>NUCLEOTIDE SEQUENCE [LARGE SCALE GENOMIC DNA]</scope>
    <source>
        <tissue evidence="2">Muscle</tissue>
    </source>
</reference>
<name>A0A4Z2ELW5_9TELE</name>
<accession>A0A4Z2ELW5</accession>
<organism evidence="2 3">
    <name type="scientific">Liparis tanakae</name>
    <name type="common">Tanaka's snailfish</name>
    <dbReference type="NCBI Taxonomy" id="230148"/>
    <lineage>
        <taxon>Eukaryota</taxon>
        <taxon>Metazoa</taxon>
        <taxon>Chordata</taxon>
        <taxon>Craniata</taxon>
        <taxon>Vertebrata</taxon>
        <taxon>Euteleostomi</taxon>
        <taxon>Actinopterygii</taxon>
        <taxon>Neopterygii</taxon>
        <taxon>Teleostei</taxon>
        <taxon>Neoteleostei</taxon>
        <taxon>Acanthomorphata</taxon>
        <taxon>Eupercaria</taxon>
        <taxon>Perciformes</taxon>
        <taxon>Cottioidei</taxon>
        <taxon>Cottales</taxon>
        <taxon>Liparidae</taxon>
        <taxon>Liparis</taxon>
    </lineage>
</organism>
<protein>
    <submittedName>
        <fullName evidence="2">Uncharacterized protein</fullName>
    </submittedName>
</protein>
<evidence type="ECO:0000313" key="2">
    <source>
        <dbReference type="EMBL" id="TNN29947.1"/>
    </source>
</evidence>
<gene>
    <name evidence="2" type="ORF">EYF80_059903</name>
</gene>
<evidence type="ECO:0000256" key="1">
    <source>
        <dbReference type="SAM" id="MobiDB-lite"/>
    </source>
</evidence>
<dbReference type="AlphaFoldDB" id="A0A4Z2ELW5"/>
<feature type="region of interest" description="Disordered" evidence="1">
    <location>
        <begin position="1"/>
        <end position="72"/>
    </location>
</feature>
<dbReference type="Proteomes" id="UP000314294">
    <property type="component" value="Unassembled WGS sequence"/>
</dbReference>
<proteinExistence type="predicted"/>